<organism evidence="1">
    <name type="scientific">Caldisericum exile</name>
    <dbReference type="NCBI Taxonomy" id="693075"/>
    <lineage>
        <taxon>Bacteria</taxon>
        <taxon>Pseudomonadati</taxon>
        <taxon>Caldisericota/Cryosericota group</taxon>
        <taxon>Caldisericota</taxon>
        <taxon>Caldisericia</taxon>
        <taxon>Caldisericales</taxon>
        <taxon>Caldisericaceae</taxon>
        <taxon>Caldisericum</taxon>
    </lineage>
</organism>
<accession>A0A7C4XZA0</accession>
<dbReference type="AlphaFoldDB" id="A0A7C4XZA0"/>
<dbReference type="EMBL" id="DTHV01000146">
    <property type="protein sequence ID" value="HGW60699.1"/>
    <property type="molecule type" value="Genomic_DNA"/>
</dbReference>
<name>A0A7C4XZA0_9BACT</name>
<sequence>MKSEIEKQRQAERLVEKHIFENINLTMEKTLKEDPEILYEAKNYKEDKETGEYPEIYEWWSVSDWLADKLESWNEIVLDYLDFKVWGRQTTGQAIILDSVIQEIAEEYKF</sequence>
<proteinExistence type="predicted"/>
<protein>
    <submittedName>
        <fullName evidence="1">Uncharacterized protein</fullName>
    </submittedName>
</protein>
<comment type="caution">
    <text evidence="1">The sequence shown here is derived from an EMBL/GenBank/DDBJ whole genome shotgun (WGS) entry which is preliminary data.</text>
</comment>
<gene>
    <name evidence="1" type="ORF">ENV82_04650</name>
</gene>
<evidence type="ECO:0000313" key="1">
    <source>
        <dbReference type="EMBL" id="HGW60699.1"/>
    </source>
</evidence>
<reference evidence="1" key="1">
    <citation type="journal article" date="2020" name="mSystems">
        <title>Genome- and Community-Level Interaction Insights into Carbon Utilization and Element Cycling Functions of Hydrothermarchaeota in Hydrothermal Sediment.</title>
        <authorList>
            <person name="Zhou Z."/>
            <person name="Liu Y."/>
            <person name="Xu W."/>
            <person name="Pan J."/>
            <person name="Luo Z.H."/>
            <person name="Li M."/>
        </authorList>
    </citation>
    <scope>NUCLEOTIDE SEQUENCE [LARGE SCALE GENOMIC DNA]</scope>
    <source>
        <strain evidence="1">SpSt-794</strain>
    </source>
</reference>